<dbReference type="Gene3D" id="3.40.640.10">
    <property type="entry name" value="Type I PLP-dependent aspartate aminotransferase-like (Major domain)"/>
    <property type="match status" value="1"/>
</dbReference>
<keyword evidence="2" id="KW-0663">Pyridoxal phosphate</keyword>
<dbReference type="PANTHER" id="PTHR43713">
    <property type="entry name" value="GLUTAMATE-1-SEMIALDEHYDE 2,1-AMINOMUTASE"/>
    <property type="match status" value="1"/>
</dbReference>
<name>A0A6M3KUP2_9ZZZZ</name>
<dbReference type="InterPro" id="IPR049704">
    <property type="entry name" value="Aminotrans_3_PPA_site"/>
</dbReference>
<dbReference type="PANTHER" id="PTHR43713:SF3">
    <property type="entry name" value="GLUTAMATE-1-SEMIALDEHYDE 2,1-AMINOMUTASE 1, CHLOROPLASTIC-RELATED"/>
    <property type="match status" value="1"/>
</dbReference>
<reference evidence="3" key="1">
    <citation type="submission" date="2020-03" db="EMBL/GenBank/DDBJ databases">
        <title>The deep terrestrial virosphere.</title>
        <authorList>
            <person name="Holmfeldt K."/>
            <person name="Nilsson E."/>
            <person name="Simone D."/>
            <person name="Lopez-Fernandez M."/>
            <person name="Wu X."/>
            <person name="de Brujin I."/>
            <person name="Lundin D."/>
            <person name="Andersson A."/>
            <person name="Bertilsson S."/>
            <person name="Dopson M."/>
        </authorList>
    </citation>
    <scope>NUCLEOTIDE SEQUENCE</scope>
    <source>
        <strain evidence="3">MM415B02267</strain>
    </source>
</reference>
<accession>A0A6M3KUP2</accession>
<protein>
    <submittedName>
        <fullName evidence="3">Putative aminotransferase</fullName>
    </submittedName>
</protein>
<organism evidence="3">
    <name type="scientific">viral metagenome</name>
    <dbReference type="NCBI Taxonomy" id="1070528"/>
    <lineage>
        <taxon>unclassified sequences</taxon>
        <taxon>metagenomes</taxon>
        <taxon>organismal metagenomes</taxon>
    </lineage>
</organism>
<keyword evidence="3" id="KW-0032">Aminotransferase</keyword>
<evidence type="ECO:0000313" key="3">
    <source>
        <dbReference type="EMBL" id="QJA85155.1"/>
    </source>
</evidence>
<dbReference type="GO" id="GO:0008483">
    <property type="term" value="F:transaminase activity"/>
    <property type="evidence" value="ECO:0007669"/>
    <property type="project" value="UniProtKB-KW"/>
</dbReference>
<dbReference type="EMBL" id="MT142558">
    <property type="protein sequence ID" value="QJA85155.1"/>
    <property type="molecule type" value="Genomic_DNA"/>
</dbReference>
<dbReference type="Pfam" id="PF00202">
    <property type="entry name" value="Aminotran_3"/>
    <property type="match status" value="1"/>
</dbReference>
<dbReference type="PROSITE" id="PS00600">
    <property type="entry name" value="AA_TRANSFER_CLASS_3"/>
    <property type="match status" value="1"/>
</dbReference>
<dbReference type="GO" id="GO:0030170">
    <property type="term" value="F:pyridoxal phosphate binding"/>
    <property type="evidence" value="ECO:0007669"/>
    <property type="project" value="InterPro"/>
</dbReference>
<comment type="cofactor">
    <cofactor evidence="1">
        <name>pyridoxal 5'-phosphate</name>
        <dbReference type="ChEBI" id="CHEBI:597326"/>
    </cofactor>
</comment>
<dbReference type="InterPro" id="IPR005814">
    <property type="entry name" value="Aminotrans_3"/>
</dbReference>
<dbReference type="InterPro" id="IPR015424">
    <property type="entry name" value="PyrdxlP-dep_Trfase"/>
</dbReference>
<evidence type="ECO:0000256" key="2">
    <source>
        <dbReference type="ARBA" id="ARBA00022898"/>
    </source>
</evidence>
<dbReference type="InterPro" id="IPR015421">
    <property type="entry name" value="PyrdxlP-dep_Trfase_major"/>
</dbReference>
<dbReference type="Gene3D" id="3.90.1150.10">
    <property type="entry name" value="Aspartate Aminotransferase, domain 1"/>
    <property type="match status" value="1"/>
</dbReference>
<dbReference type="AlphaFoldDB" id="A0A6M3KUP2"/>
<proteinExistence type="predicted"/>
<dbReference type="InterPro" id="IPR015422">
    <property type="entry name" value="PyrdxlP-dep_Trfase_small"/>
</dbReference>
<sequence>MKQDKSLELYKRALEVIPGGTQTLSKYGSRLDFEGAPKYLLHGNGCIIWDVDRNKYIDWSAALGPNILGYDYFENVLYGDYPPPSLPLPIEDEVELAELLCKIIPCAEMVRFFKTGSDATTAAVRLARAVTGRGNILCCGYHGWHDWYVGTLPYPKKRGTLDYFNETYGVTKKIEYGDIEKLKEAFMNLRPACFILEPMNRLCPEEASREYLLKVKELCKEWGVVLIFDEIIMGFRHALAGGQELYGVTPDLATYSKAMANGHSISALVGSKLIMKELEEMQVSGTYFGETNGIRASLQTINYIIKRGVIDHLWKIGNKLTNGIDLLIEKYNLFDIVEQKGFGPWSTLVFKEERQKQIFLKEVINQGIYFTGEHFVTYSHKNEHIERTLEVYDFAFNILIM</sequence>
<gene>
    <name evidence="3" type="ORF">MM415B02267_0002</name>
</gene>
<dbReference type="SUPFAM" id="SSF53383">
    <property type="entry name" value="PLP-dependent transferases"/>
    <property type="match status" value="1"/>
</dbReference>
<evidence type="ECO:0000256" key="1">
    <source>
        <dbReference type="ARBA" id="ARBA00001933"/>
    </source>
</evidence>
<keyword evidence="3" id="KW-0808">Transferase</keyword>